<dbReference type="EMBL" id="AMGY01000008">
    <property type="protein sequence ID" value="EXJ79279.1"/>
    <property type="molecule type" value="Genomic_DNA"/>
</dbReference>
<dbReference type="RefSeq" id="XP_007737067.1">
    <property type="nucleotide sequence ID" value="XM_007738877.1"/>
</dbReference>
<protein>
    <submittedName>
        <fullName evidence="1">Uncharacterized protein</fullName>
    </submittedName>
</protein>
<dbReference type="AlphaFoldDB" id="W9YA72"/>
<organism evidence="1 2">
    <name type="scientific">Capronia epimyces CBS 606.96</name>
    <dbReference type="NCBI Taxonomy" id="1182542"/>
    <lineage>
        <taxon>Eukaryota</taxon>
        <taxon>Fungi</taxon>
        <taxon>Dikarya</taxon>
        <taxon>Ascomycota</taxon>
        <taxon>Pezizomycotina</taxon>
        <taxon>Eurotiomycetes</taxon>
        <taxon>Chaetothyriomycetidae</taxon>
        <taxon>Chaetothyriales</taxon>
        <taxon>Herpotrichiellaceae</taxon>
        <taxon>Capronia</taxon>
    </lineage>
</organism>
<evidence type="ECO:0000313" key="2">
    <source>
        <dbReference type="Proteomes" id="UP000019478"/>
    </source>
</evidence>
<accession>W9YA72</accession>
<proteinExistence type="predicted"/>
<gene>
    <name evidence="1" type="ORF">A1O3_08781</name>
</gene>
<sequence>MRIQDAQLARLLELSQRKADIESQIIKKAHELAEAYEAMKAEFEVVLRGRSEDFHEAIETLNALEERASQN</sequence>
<reference evidence="1" key="1">
    <citation type="submission" date="2013-03" db="EMBL/GenBank/DDBJ databases">
        <title>The Genome Sequence of Capronia epimyces CBS 606.96.</title>
        <authorList>
            <consortium name="The Broad Institute Genomics Platform"/>
            <person name="Cuomo C."/>
            <person name="de Hoog S."/>
            <person name="Gorbushina A."/>
            <person name="Walker B."/>
            <person name="Young S.K."/>
            <person name="Zeng Q."/>
            <person name="Gargeya S."/>
            <person name="Fitzgerald M."/>
            <person name="Haas B."/>
            <person name="Abouelleil A."/>
            <person name="Allen A.W."/>
            <person name="Alvarado L."/>
            <person name="Arachchi H.M."/>
            <person name="Berlin A.M."/>
            <person name="Chapman S.B."/>
            <person name="Gainer-Dewar J."/>
            <person name="Goldberg J."/>
            <person name="Griggs A."/>
            <person name="Gujja S."/>
            <person name="Hansen M."/>
            <person name="Howarth C."/>
            <person name="Imamovic A."/>
            <person name="Ireland A."/>
            <person name="Larimer J."/>
            <person name="McCowan C."/>
            <person name="Murphy C."/>
            <person name="Pearson M."/>
            <person name="Poon T.W."/>
            <person name="Priest M."/>
            <person name="Roberts A."/>
            <person name="Saif S."/>
            <person name="Shea T."/>
            <person name="Sisk P."/>
            <person name="Sykes S."/>
            <person name="Wortman J."/>
            <person name="Nusbaum C."/>
            <person name="Birren B."/>
        </authorList>
    </citation>
    <scope>NUCLEOTIDE SEQUENCE [LARGE SCALE GENOMIC DNA]</scope>
    <source>
        <strain evidence="1">CBS 606.96</strain>
    </source>
</reference>
<evidence type="ECO:0000313" key="1">
    <source>
        <dbReference type="EMBL" id="EXJ79279.1"/>
    </source>
</evidence>
<dbReference type="OrthoDB" id="4120715at2759"/>
<dbReference type="HOGENOM" id="CLU_2739786_0_0_1"/>
<dbReference type="GeneID" id="19172867"/>
<name>W9YA72_9EURO</name>
<dbReference type="Proteomes" id="UP000019478">
    <property type="component" value="Unassembled WGS sequence"/>
</dbReference>
<comment type="caution">
    <text evidence="1">The sequence shown here is derived from an EMBL/GenBank/DDBJ whole genome shotgun (WGS) entry which is preliminary data.</text>
</comment>
<keyword evidence="2" id="KW-1185">Reference proteome</keyword>